<dbReference type="Pfam" id="PF03737">
    <property type="entry name" value="RraA-like"/>
    <property type="match status" value="1"/>
</dbReference>
<comment type="cofactor">
    <cofactor evidence="1">
        <name>a divalent metal cation</name>
        <dbReference type="ChEBI" id="CHEBI:60240"/>
    </cofactor>
</comment>
<keyword evidence="6" id="KW-1185">Reference proteome</keyword>
<evidence type="ECO:0000313" key="6">
    <source>
        <dbReference type="Proteomes" id="UP001230156"/>
    </source>
</evidence>
<dbReference type="RefSeq" id="WP_379958262.1">
    <property type="nucleotide sequence ID" value="NZ_JAUYVI010000006.1"/>
</dbReference>
<sequence>MIKDPPLLTIRRTFPRPSAAVMQAFAGVPTGYVIDAMGGRGGLDYRIKPLASQNTPLVGVAMTCHCGPADNLALFGAMATAQAGDILVAATDAFTATSVTGDLLLGMAKNRGLLGLVTDGLVRDLAGVLGVGLPVYCAGVTPNSPARNGPGTVGHTITMGSVAIAPGDIVIGDNDGVVIIPLAQAEIVLDKLKDVRAAETALEAKVKAGLEVPAFVQAILDSDRVVET</sequence>
<dbReference type="Proteomes" id="UP001230156">
    <property type="component" value="Unassembled WGS sequence"/>
</dbReference>
<dbReference type="InterPro" id="IPR036704">
    <property type="entry name" value="RraA/RraA-like_sf"/>
</dbReference>
<name>A0ABU0YRQ6_9PROT</name>
<dbReference type="PANTHER" id="PTHR33254:SF4">
    <property type="entry name" value="4-HYDROXY-4-METHYL-2-OXOGLUTARATE ALDOLASE 3-RELATED"/>
    <property type="match status" value="1"/>
</dbReference>
<protein>
    <recommendedName>
        <fullName evidence="2">Putative 4-hydroxy-4-methyl-2-oxoglutarate aldolase</fullName>
    </recommendedName>
    <alternativeName>
        <fullName evidence="3">Regulator of ribonuclease activity homolog</fullName>
    </alternativeName>
    <alternativeName>
        <fullName evidence="4">RraA-like protein</fullName>
    </alternativeName>
</protein>
<gene>
    <name evidence="5" type="ORF">Q8A70_19205</name>
</gene>
<dbReference type="InterPro" id="IPR005493">
    <property type="entry name" value="RraA/RraA-like"/>
</dbReference>
<dbReference type="PANTHER" id="PTHR33254">
    <property type="entry name" value="4-HYDROXY-4-METHYL-2-OXOGLUTARATE ALDOLASE 3-RELATED"/>
    <property type="match status" value="1"/>
</dbReference>
<dbReference type="EMBL" id="JAUYVI010000006">
    <property type="protein sequence ID" value="MDQ7249825.1"/>
    <property type="molecule type" value="Genomic_DNA"/>
</dbReference>
<evidence type="ECO:0000256" key="4">
    <source>
        <dbReference type="ARBA" id="ARBA00030169"/>
    </source>
</evidence>
<evidence type="ECO:0000313" key="5">
    <source>
        <dbReference type="EMBL" id="MDQ7249825.1"/>
    </source>
</evidence>
<comment type="caution">
    <text evidence="5">The sequence shown here is derived from an EMBL/GenBank/DDBJ whole genome shotgun (WGS) entry which is preliminary data.</text>
</comment>
<reference evidence="6" key="1">
    <citation type="submission" date="2023-08" db="EMBL/GenBank/DDBJ databases">
        <title>Rhodospirillaceae gen. nov., a novel taxon isolated from the Yangtze River Yuezi River estuary sludge.</title>
        <authorList>
            <person name="Ruan L."/>
        </authorList>
    </citation>
    <scope>NUCLEOTIDE SEQUENCE [LARGE SCALE GENOMIC DNA]</scope>
    <source>
        <strain evidence="6">R-7</strain>
    </source>
</reference>
<dbReference type="CDD" id="cd16841">
    <property type="entry name" value="RraA_family"/>
    <property type="match status" value="1"/>
</dbReference>
<evidence type="ECO:0000256" key="3">
    <source>
        <dbReference type="ARBA" id="ARBA00029596"/>
    </source>
</evidence>
<evidence type="ECO:0000256" key="2">
    <source>
        <dbReference type="ARBA" id="ARBA00016549"/>
    </source>
</evidence>
<proteinExistence type="predicted"/>
<dbReference type="Gene3D" id="3.50.30.40">
    <property type="entry name" value="Ribonuclease E inhibitor RraA/RraA-like"/>
    <property type="match status" value="1"/>
</dbReference>
<evidence type="ECO:0000256" key="1">
    <source>
        <dbReference type="ARBA" id="ARBA00001968"/>
    </source>
</evidence>
<dbReference type="SUPFAM" id="SSF89562">
    <property type="entry name" value="RraA-like"/>
    <property type="match status" value="1"/>
</dbReference>
<organism evidence="5 6">
    <name type="scientific">Dongia sedimenti</name>
    <dbReference type="NCBI Taxonomy" id="3064282"/>
    <lineage>
        <taxon>Bacteria</taxon>
        <taxon>Pseudomonadati</taxon>
        <taxon>Pseudomonadota</taxon>
        <taxon>Alphaproteobacteria</taxon>
        <taxon>Rhodospirillales</taxon>
        <taxon>Dongiaceae</taxon>
        <taxon>Dongia</taxon>
    </lineage>
</organism>
<accession>A0ABU0YRQ6</accession>